<evidence type="ECO:0000259" key="2">
    <source>
        <dbReference type="Pfam" id="PF24626"/>
    </source>
</evidence>
<organism evidence="3 4">
    <name type="scientific">Mucuna pruriens</name>
    <name type="common">Velvet bean</name>
    <name type="synonym">Dolichos pruriens</name>
    <dbReference type="NCBI Taxonomy" id="157652"/>
    <lineage>
        <taxon>Eukaryota</taxon>
        <taxon>Viridiplantae</taxon>
        <taxon>Streptophyta</taxon>
        <taxon>Embryophyta</taxon>
        <taxon>Tracheophyta</taxon>
        <taxon>Spermatophyta</taxon>
        <taxon>Magnoliopsida</taxon>
        <taxon>eudicotyledons</taxon>
        <taxon>Gunneridae</taxon>
        <taxon>Pentapetalae</taxon>
        <taxon>rosids</taxon>
        <taxon>fabids</taxon>
        <taxon>Fabales</taxon>
        <taxon>Fabaceae</taxon>
        <taxon>Papilionoideae</taxon>
        <taxon>50 kb inversion clade</taxon>
        <taxon>NPAAA clade</taxon>
        <taxon>indigoferoid/millettioid clade</taxon>
        <taxon>Phaseoleae</taxon>
        <taxon>Mucuna</taxon>
    </lineage>
</organism>
<dbReference type="InterPro" id="IPR056924">
    <property type="entry name" value="SH3_Tf2-1"/>
</dbReference>
<comment type="caution">
    <text evidence="3">The sequence shown here is derived from an EMBL/GenBank/DDBJ whole genome shotgun (WGS) entry which is preliminary data.</text>
</comment>
<evidence type="ECO:0000256" key="1">
    <source>
        <dbReference type="SAM" id="MobiDB-lite"/>
    </source>
</evidence>
<feature type="non-terminal residue" evidence="3">
    <location>
        <position position="1"/>
    </location>
</feature>
<proteinExistence type="predicted"/>
<sequence length="133" mass="15444">MKTIRQNLLESCMPKFELTLRRGVDNMQGKQIKERFPTQRKYKLQPRGDENFQVLDRINDYAYKLDLSNAYGEEFDSRTNPFEEGGNDRNPTNKAKDNLHDTGGLMTRPKTKMVKQSLSDLSLGIKENLEQSE</sequence>
<feature type="region of interest" description="Disordered" evidence="1">
    <location>
        <begin position="76"/>
        <end position="119"/>
    </location>
</feature>
<protein>
    <recommendedName>
        <fullName evidence="2">Tf2-1-like SH3-like domain-containing protein</fullName>
    </recommendedName>
</protein>
<dbReference type="AlphaFoldDB" id="A0A371GWR3"/>
<dbReference type="EMBL" id="QJKJ01004238">
    <property type="protein sequence ID" value="RDX94987.1"/>
    <property type="molecule type" value="Genomic_DNA"/>
</dbReference>
<dbReference type="Proteomes" id="UP000257109">
    <property type="component" value="Unassembled WGS sequence"/>
</dbReference>
<accession>A0A371GWR3</accession>
<keyword evidence="4" id="KW-1185">Reference proteome</keyword>
<feature type="domain" description="Tf2-1-like SH3-like" evidence="2">
    <location>
        <begin position="33"/>
        <end position="70"/>
    </location>
</feature>
<reference evidence="3" key="1">
    <citation type="submission" date="2018-05" db="EMBL/GenBank/DDBJ databases">
        <title>Draft genome of Mucuna pruriens seed.</title>
        <authorList>
            <person name="Nnadi N.E."/>
            <person name="Vos R."/>
            <person name="Hasami M.H."/>
            <person name="Devisetty U.K."/>
            <person name="Aguiy J.C."/>
        </authorList>
    </citation>
    <scope>NUCLEOTIDE SEQUENCE [LARGE SCALE GENOMIC DNA]</scope>
    <source>
        <strain evidence="3">JCA_2017</strain>
    </source>
</reference>
<evidence type="ECO:0000313" key="3">
    <source>
        <dbReference type="EMBL" id="RDX94987.1"/>
    </source>
</evidence>
<name>A0A371GWR3_MUCPR</name>
<gene>
    <name evidence="3" type="ORF">CR513_22553</name>
</gene>
<evidence type="ECO:0000313" key="4">
    <source>
        <dbReference type="Proteomes" id="UP000257109"/>
    </source>
</evidence>
<dbReference type="Pfam" id="PF24626">
    <property type="entry name" value="SH3_Tf2-1"/>
    <property type="match status" value="1"/>
</dbReference>
<dbReference type="OrthoDB" id="1432277at2759"/>